<dbReference type="PROSITE" id="PS51257">
    <property type="entry name" value="PROKAR_LIPOPROTEIN"/>
    <property type="match status" value="1"/>
</dbReference>
<dbReference type="InterPro" id="IPR058792">
    <property type="entry name" value="Beta-barrel_RND_2"/>
</dbReference>
<dbReference type="SUPFAM" id="SSF111369">
    <property type="entry name" value="HlyD-like secretion proteins"/>
    <property type="match status" value="1"/>
</dbReference>
<evidence type="ECO:0000256" key="2">
    <source>
        <dbReference type="SAM" id="SignalP"/>
    </source>
</evidence>
<keyword evidence="6" id="KW-1185">Reference proteome</keyword>
<comment type="caution">
    <text evidence="5">The sequence shown here is derived from an EMBL/GenBank/DDBJ whole genome shotgun (WGS) entry which is preliminary data.</text>
</comment>
<dbReference type="GO" id="GO:1990281">
    <property type="term" value="C:efflux pump complex"/>
    <property type="evidence" value="ECO:0007669"/>
    <property type="project" value="TreeGrafter"/>
</dbReference>
<name>A0A7Y0FXA9_9HYPH</name>
<dbReference type="PANTHER" id="PTHR30469:SF15">
    <property type="entry name" value="HLYD FAMILY OF SECRETION PROTEINS"/>
    <property type="match status" value="1"/>
</dbReference>
<sequence length="376" mass="39220">MYQKTVLPLLLVAALAGCSAETAEAPKEPVRPVKVVEVAPAAMTRQLSYSGAVRARSEAAAGFRIGGKIVERSVHIGDRVRAGDVLARLDATDYALSVTSARANLVAAERQVETADFAMKRADQLFKQQVAAKAQLEQAQLAYNQAVAARDSARSVLAQAENQVGYAELTADKDGIVTATHADAGQVVAAGTPVVTVAVDGEKEVSIAVPENDVFAFAPGKAVKVGVWSNDSVALEGKVREVAGSADPASRTFSVRVSLPADDRVLLGMTASVRADAESGQPLFSLPLTALARDPADRPIVWTVDPAAKTVHERPVTVVDFSDTGVRVSEGLKPGDLVVVAGTQFMSEDLKVKLAAADAEQASLATGSITPASQTR</sequence>
<evidence type="ECO:0000259" key="3">
    <source>
        <dbReference type="Pfam" id="PF25954"/>
    </source>
</evidence>
<evidence type="ECO:0000259" key="4">
    <source>
        <dbReference type="Pfam" id="PF25967"/>
    </source>
</evidence>
<dbReference type="InterPro" id="IPR006143">
    <property type="entry name" value="RND_pump_MFP"/>
</dbReference>
<evidence type="ECO:0000313" key="5">
    <source>
        <dbReference type="EMBL" id="NML75721.1"/>
    </source>
</evidence>
<dbReference type="PANTHER" id="PTHR30469">
    <property type="entry name" value="MULTIDRUG RESISTANCE PROTEIN MDTA"/>
    <property type="match status" value="1"/>
</dbReference>
<accession>A0A7Y0FXA9</accession>
<dbReference type="RefSeq" id="WP_169593556.1">
    <property type="nucleotide sequence ID" value="NZ_JABBGK010000003.1"/>
</dbReference>
<dbReference type="NCBIfam" id="TIGR01730">
    <property type="entry name" value="RND_mfp"/>
    <property type="match status" value="1"/>
</dbReference>
<dbReference type="Gene3D" id="2.40.50.100">
    <property type="match status" value="1"/>
</dbReference>
<dbReference type="InterPro" id="IPR058627">
    <property type="entry name" value="MdtA-like_C"/>
</dbReference>
<dbReference type="Proteomes" id="UP000541470">
    <property type="component" value="Unassembled WGS sequence"/>
</dbReference>
<dbReference type="Gene3D" id="1.10.287.470">
    <property type="entry name" value="Helix hairpin bin"/>
    <property type="match status" value="1"/>
</dbReference>
<dbReference type="Gene3D" id="2.40.420.20">
    <property type="match status" value="1"/>
</dbReference>
<gene>
    <name evidence="5" type="ORF">HHL25_16445</name>
</gene>
<dbReference type="Pfam" id="PF25954">
    <property type="entry name" value="Beta-barrel_RND_2"/>
    <property type="match status" value="1"/>
</dbReference>
<protein>
    <submittedName>
        <fullName evidence="5">Efflux RND transporter periplasmic adaptor subunit</fullName>
    </submittedName>
</protein>
<dbReference type="Gene3D" id="2.40.30.170">
    <property type="match status" value="1"/>
</dbReference>
<dbReference type="AlphaFoldDB" id="A0A7Y0FXA9"/>
<evidence type="ECO:0000313" key="6">
    <source>
        <dbReference type="Proteomes" id="UP000541470"/>
    </source>
</evidence>
<dbReference type="GO" id="GO:0015562">
    <property type="term" value="F:efflux transmembrane transporter activity"/>
    <property type="evidence" value="ECO:0007669"/>
    <property type="project" value="TreeGrafter"/>
</dbReference>
<keyword evidence="2" id="KW-0732">Signal</keyword>
<dbReference type="Pfam" id="PF25967">
    <property type="entry name" value="RND-MFP_C"/>
    <property type="match status" value="1"/>
</dbReference>
<dbReference type="EMBL" id="JABBGK010000003">
    <property type="protein sequence ID" value="NML75721.1"/>
    <property type="molecule type" value="Genomic_DNA"/>
</dbReference>
<organism evidence="5 6">
    <name type="scientific">Rhizobium terricola</name>
    <dbReference type="NCBI Taxonomy" id="2728849"/>
    <lineage>
        <taxon>Bacteria</taxon>
        <taxon>Pseudomonadati</taxon>
        <taxon>Pseudomonadota</taxon>
        <taxon>Alphaproteobacteria</taxon>
        <taxon>Hyphomicrobiales</taxon>
        <taxon>Rhizobiaceae</taxon>
        <taxon>Rhizobium/Agrobacterium group</taxon>
        <taxon>Rhizobium</taxon>
    </lineage>
</organism>
<feature type="domain" description="Multidrug resistance protein MdtA-like C-terminal permuted SH3" evidence="4">
    <location>
        <begin position="287"/>
        <end position="344"/>
    </location>
</feature>
<feature type="signal peptide" evidence="2">
    <location>
        <begin position="1"/>
        <end position="25"/>
    </location>
</feature>
<feature type="chain" id="PRO_5030803798" evidence="2">
    <location>
        <begin position="26"/>
        <end position="376"/>
    </location>
</feature>
<feature type="domain" description="CusB-like beta-barrel" evidence="3">
    <location>
        <begin position="205"/>
        <end position="278"/>
    </location>
</feature>
<proteinExistence type="inferred from homology"/>
<reference evidence="5 6" key="1">
    <citation type="submission" date="2020-04" db="EMBL/GenBank/DDBJ databases">
        <title>Rhizobium sp. S-51 isolated from soil.</title>
        <authorList>
            <person name="Dahal R.H."/>
        </authorList>
    </citation>
    <scope>NUCLEOTIDE SEQUENCE [LARGE SCALE GENOMIC DNA]</scope>
    <source>
        <strain evidence="5 6">S-51</strain>
    </source>
</reference>
<evidence type="ECO:0000256" key="1">
    <source>
        <dbReference type="ARBA" id="ARBA00009477"/>
    </source>
</evidence>
<comment type="similarity">
    <text evidence="1">Belongs to the membrane fusion protein (MFP) (TC 8.A.1) family.</text>
</comment>